<dbReference type="EMBL" id="DXGJ01000049">
    <property type="protein sequence ID" value="HIW72267.1"/>
    <property type="molecule type" value="Genomic_DNA"/>
</dbReference>
<accession>A0A9D1U5B2</accession>
<proteinExistence type="predicted"/>
<protein>
    <submittedName>
        <fullName evidence="2">Uncharacterized protein</fullName>
    </submittedName>
</protein>
<organism evidence="2 3">
    <name type="scientific">Candidatus Levilactobacillus faecigallinarum</name>
    <dbReference type="NCBI Taxonomy" id="2838638"/>
    <lineage>
        <taxon>Bacteria</taxon>
        <taxon>Bacillati</taxon>
        <taxon>Bacillota</taxon>
        <taxon>Bacilli</taxon>
        <taxon>Lactobacillales</taxon>
        <taxon>Lactobacillaceae</taxon>
        <taxon>Levilactobacillus</taxon>
    </lineage>
</organism>
<reference evidence="2" key="2">
    <citation type="submission" date="2021-04" db="EMBL/GenBank/DDBJ databases">
        <authorList>
            <person name="Gilroy R."/>
        </authorList>
    </citation>
    <scope>NUCLEOTIDE SEQUENCE</scope>
    <source>
        <strain evidence="2">CHK173-259</strain>
    </source>
</reference>
<feature type="signal peptide" evidence="1">
    <location>
        <begin position="1"/>
        <end position="26"/>
    </location>
</feature>
<dbReference type="AlphaFoldDB" id="A0A9D1U5B2"/>
<dbReference type="Proteomes" id="UP000886822">
    <property type="component" value="Unassembled WGS sequence"/>
</dbReference>
<keyword evidence="1" id="KW-0732">Signal</keyword>
<name>A0A9D1U5B2_9LACO</name>
<reference evidence="2" key="1">
    <citation type="journal article" date="2021" name="PeerJ">
        <title>Extensive microbial diversity within the chicken gut microbiome revealed by metagenomics and culture.</title>
        <authorList>
            <person name="Gilroy R."/>
            <person name="Ravi A."/>
            <person name="Getino M."/>
            <person name="Pursley I."/>
            <person name="Horton D.L."/>
            <person name="Alikhan N.F."/>
            <person name="Baker D."/>
            <person name="Gharbi K."/>
            <person name="Hall N."/>
            <person name="Watson M."/>
            <person name="Adriaenssens E.M."/>
            <person name="Foster-Nyarko E."/>
            <person name="Jarju S."/>
            <person name="Secka A."/>
            <person name="Antonio M."/>
            <person name="Oren A."/>
            <person name="Chaudhuri R.R."/>
            <person name="La Ragione R."/>
            <person name="Hildebrand F."/>
            <person name="Pallen M.J."/>
        </authorList>
    </citation>
    <scope>NUCLEOTIDE SEQUENCE</scope>
    <source>
        <strain evidence="2">CHK173-259</strain>
    </source>
</reference>
<gene>
    <name evidence="2" type="ORF">H9875_06520</name>
</gene>
<evidence type="ECO:0000313" key="3">
    <source>
        <dbReference type="Proteomes" id="UP000886822"/>
    </source>
</evidence>
<comment type="caution">
    <text evidence="2">The sequence shown here is derived from an EMBL/GenBank/DDBJ whole genome shotgun (WGS) entry which is preliminary data.</text>
</comment>
<evidence type="ECO:0000256" key="1">
    <source>
        <dbReference type="SAM" id="SignalP"/>
    </source>
</evidence>
<evidence type="ECO:0000313" key="2">
    <source>
        <dbReference type="EMBL" id="HIW72267.1"/>
    </source>
</evidence>
<feature type="chain" id="PRO_5038843792" evidence="1">
    <location>
        <begin position="27"/>
        <end position="588"/>
    </location>
</feature>
<sequence length="588" mass="66791">MHLTWQHWLTLATVAGGLSVPQLTHAAAVPAKDNVYHLTPSKKTVWAWNKAHTQKLAAINQTDSSYEQRPWYVDDQVTLTVNGKKAVYYHVTSGHLRGGYVWRGALTKGYPAKYSQYGIDTSYYRLETATAVTYDRHHRVTLPKGTLIAATISLQDRKWTASFNLGGLSAPLKQQLGLAKDATMTDDRDMAALEMTKVTQPKFSLPALTNEGQALLPDFLVQPRTQYQPANQGIRFTVDGYLEFYHNGQPQSTFNRPIGVPISRRILDLNDSGNLRTVVYEKAIPGLPGRPTTYQGKPAFQLTITLNPKIEREGDEGLAHYQLNGQTYNLRLPYTFFPTALPDPVSRLTDKEFAKTDHMYYNHDKFYRAKRAVKLKVPYTAYNGNDIFYQTLTIPKGTVVAADQDNRNPLGVYTDRLEQCLVKGIYQKHFYLKQQIAKANPRDFQRIKRPNYLPAWSRGDLYLGANQAIHHRVTKRSAQNLQITPNGYVEVRQNTTTAPETTYRAKPTQSVKIQRTLVKHHTRYLYLTKPLKGFKTPKVTTQGKVQYRLALTNTHKYRYVVGEENITYYALYSAGGKSCYTPLGTTHD</sequence>